<evidence type="ECO:0000259" key="1">
    <source>
        <dbReference type="PROSITE" id="PS51186"/>
    </source>
</evidence>
<protein>
    <submittedName>
        <fullName evidence="2">Nucleic acid-binding protein/GNAT superfamily N-acetyltransferase</fullName>
    </submittedName>
</protein>
<dbReference type="Proteomes" id="UP000781958">
    <property type="component" value="Unassembled WGS sequence"/>
</dbReference>
<dbReference type="Gene3D" id="3.40.630.30">
    <property type="match status" value="1"/>
</dbReference>
<dbReference type="PROSITE" id="PS51186">
    <property type="entry name" value="GNAT"/>
    <property type="match status" value="1"/>
</dbReference>
<accession>A0ABS4SK13</accession>
<dbReference type="SUPFAM" id="SSF55729">
    <property type="entry name" value="Acyl-CoA N-acyltransferases (Nat)"/>
    <property type="match status" value="1"/>
</dbReference>
<keyword evidence="3" id="KW-1185">Reference proteome</keyword>
<comment type="caution">
    <text evidence="2">The sequence shown here is derived from an EMBL/GenBank/DDBJ whole genome shotgun (WGS) entry which is preliminary data.</text>
</comment>
<proteinExistence type="predicted"/>
<dbReference type="InterPro" id="IPR016181">
    <property type="entry name" value="Acyl_CoA_acyltransferase"/>
</dbReference>
<feature type="domain" description="N-acetyltransferase" evidence="1">
    <location>
        <begin position="3"/>
        <end position="147"/>
    </location>
</feature>
<dbReference type="Pfam" id="PF13673">
    <property type="entry name" value="Acetyltransf_10"/>
    <property type="match status" value="1"/>
</dbReference>
<dbReference type="InterPro" id="IPR000182">
    <property type="entry name" value="GNAT_dom"/>
</dbReference>
<evidence type="ECO:0000313" key="3">
    <source>
        <dbReference type="Proteomes" id="UP000781958"/>
    </source>
</evidence>
<evidence type="ECO:0000313" key="2">
    <source>
        <dbReference type="EMBL" id="MBP2292564.1"/>
    </source>
</evidence>
<organism evidence="2 3">
    <name type="scientific">Azospirillum rugosum</name>
    <dbReference type="NCBI Taxonomy" id="416170"/>
    <lineage>
        <taxon>Bacteria</taxon>
        <taxon>Pseudomonadati</taxon>
        <taxon>Pseudomonadota</taxon>
        <taxon>Alphaproteobacteria</taxon>
        <taxon>Rhodospirillales</taxon>
        <taxon>Azospirillaceae</taxon>
        <taxon>Azospirillum</taxon>
    </lineage>
</organism>
<name>A0ABS4SK13_9PROT</name>
<dbReference type="EMBL" id="JAGINP010000007">
    <property type="protein sequence ID" value="MBP2292564.1"/>
    <property type="molecule type" value="Genomic_DNA"/>
</dbReference>
<reference evidence="2 3" key="1">
    <citation type="submission" date="2021-03" db="EMBL/GenBank/DDBJ databases">
        <title>Genomic Encyclopedia of Type Strains, Phase III (KMG-III): the genomes of soil and plant-associated and newly described type strains.</title>
        <authorList>
            <person name="Whitman W."/>
        </authorList>
    </citation>
    <scope>NUCLEOTIDE SEQUENCE [LARGE SCALE GENOMIC DNA]</scope>
    <source>
        <strain evidence="2 3">IMMIB AFH-6</strain>
    </source>
</reference>
<dbReference type="RefSeq" id="WP_209766431.1">
    <property type="nucleotide sequence ID" value="NZ_JAGINP010000007.1"/>
</dbReference>
<gene>
    <name evidence="2" type="ORF">J2851_002342</name>
</gene>
<sequence>MLIGIRGKPEDVLPFLPYVKAGADSAKEELGFLPSKVYDDLAISGKLLVATVTAAGKEIYAGHLMFGGIYPHAKVFQLFVDSACRGNGIAGRLIGYLKERLTASQWLSIKASVADDLAANDVWAHMGFRIVRTRAGGSARKRRINIRVLELDTPSLFILMRNATQNEGLCLVERLSQRPIYLIDLNVLFDVIRKRPRSSSAAKVIRAGLINSIRLMVAAEFTAELLRTSADTSNDPVLAFASQLDVLSRPPEKTVRSLVSKLAPVVFPERAARGTLTERDKSDLIHVATAIHHGAAGFVTSENAILRASGYLNEIHKIDVIGVEEFARIVDVGIRVPRVSITDAASGPLRSHRNHENDLVQARAFLEAMRAKASFIHEALDCQGSPAQWLLVTGESGALGFAKWEVHGGIKRVADVYLCVDEGHHAAETIIDYLVDVIPRELSDVAPTLVRLHIPSGQMMTRQVSLSMGFLPPDKTPAGASTLQRLAVGRVVSAENWNPVRKSLVSVATLSLPVQIPTFTTANPSLLVNTGQRDIEMSLAEIERSLSPVLFLFQGRDGVIVPIQEQYARELLGSSPQLSMLAPPEAILRRERVYISAPITHRRMAPGTPMIFYESLDGNGRGCAIALARITNSRVVSKAEALGKVKRRGVLDDRTLEQRSVGKEVTETSFDNIFLFKSPVPLERLRQLGCIDGSNLVSARTISFDKLTQVVREGRIDG</sequence>